<protein>
    <submittedName>
        <fullName evidence="4">Probable phosphoglycerate mutase</fullName>
    </submittedName>
</protein>
<dbReference type="GO" id="GO:0016791">
    <property type="term" value="F:phosphatase activity"/>
    <property type="evidence" value="ECO:0007669"/>
    <property type="project" value="TreeGrafter"/>
</dbReference>
<gene>
    <name evidence="4" type="ORF">SAMN04488546_2185</name>
</gene>
<dbReference type="AlphaFoldDB" id="A0A1I0DW35"/>
<dbReference type="GO" id="GO:0005737">
    <property type="term" value="C:cytoplasm"/>
    <property type="evidence" value="ECO:0007669"/>
    <property type="project" value="TreeGrafter"/>
</dbReference>
<feature type="binding site" evidence="2">
    <location>
        <position position="62"/>
    </location>
    <ligand>
        <name>substrate</name>
    </ligand>
</feature>
<dbReference type="Gene3D" id="3.40.50.1240">
    <property type="entry name" value="Phosphoglycerate mutase-like"/>
    <property type="match status" value="1"/>
</dbReference>
<dbReference type="InterPro" id="IPR001345">
    <property type="entry name" value="PG/BPGM_mutase_AS"/>
</dbReference>
<dbReference type="InterPro" id="IPR050275">
    <property type="entry name" value="PGM_Phosphatase"/>
</dbReference>
<feature type="region of interest" description="Disordered" evidence="3">
    <location>
        <begin position="216"/>
        <end position="236"/>
    </location>
</feature>
<dbReference type="SUPFAM" id="SSF53254">
    <property type="entry name" value="Phosphoglycerate mutase-like"/>
    <property type="match status" value="1"/>
</dbReference>
<keyword evidence="5" id="KW-1185">Reference proteome</keyword>
<dbReference type="CDD" id="cd07067">
    <property type="entry name" value="HP_PGM_like"/>
    <property type="match status" value="1"/>
</dbReference>
<proteinExistence type="predicted"/>
<dbReference type="OrthoDB" id="9793115at2"/>
<dbReference type="InterPro" id="IPR029033">
    <property type="entry name" value="His_PPase_superfam"/>
</dbReference>
<evidence type="ECO:0000256" key="1">
    <source>
        <dbReference type="PIRSR" id="PIRSR613078-1"/>
    </source>
</evidence>
<feature type="binding site" evidence="2">
    <location>
        <begin position="9"/>
        <end position="16"/>
    </location>
    <ligand>
        <name>substrate</name>
    </ligand>
</feature>
<feature type="active site" description="Proton donor/acceptor" evidence="1">
    <location>
        <position position="86"/>
    </location>
</feature>
<dbReference type="PANTHER" id="PTHR48100:SF59">
    <property type="entry name" value="ADENOSYLCOBALAMIN_ALPHA-RIBAZOLE PHOSPHATASE"/>
    <property type="match status" value="1"/>
</dbReference>
<accession>A0A1I0DW35</accession>
<reference evidence="5" key="1">
    <citation type="submission" date="2016-10" db="EMBL/GenBank/DDBJ databases">
        <authorList>
            <person name="Varghese N."/>
            <person name="Submissions S."/>
        </authorList>
    </citation>
    <scope>NUCLEOTIDE SEQUENCE [LARGE SCALE GENOMIC DNA]</scope>
    <source>
        <strain evidence="5">DSM 44209</strain>
    </source>
</reference>
<organism evidence="4 5">
    <name type="scientific">Geodermatophilus poikilotrophus</name>
    <dbReference type="NCBI Taxonomy" id="1333667"/>
    <lineage>
        <taxon>Bacteria</taxon>
        <taxon>Bacillati</taxon>
        <taxon>Actinomycetota</taxon>
        <taxon>Actinomycetes</taxon>
        <taxon>Geodermatophilales</taxon>
        <taxon>Geodermatophilaceae</taxon>
        <taxon>Geodermatophilus</taxon>
    </lineage>
</organism>
<dbReference type="RefSeq" id="WP_091443635.1">
    <property type="nucleotide sequence ID" value="NZ_FOIE01000004.1"/>
</dbReference>
<dbReference type="Proteomes" id="UP000198507">
    <property type="component" value="Unassembled WGS sequence"/>
</dbReference>
<dbReference type="Pfam" id="PF00300">
    <property type="entry name" value="His_Phos_1"/>
    <property type="match status" value="1"/>
</dbReference>
<sequence length="236" mass="25394">MATELFLVRHGEAVANVEPVIGGMRGDAGLTPRGREQARLLQERLSDRRVDADRLVSSTLPRALQTAEYVARGLGLPVLRDDGLHELRPGEADGLTVEQWRARYRAGEETPGTWDPYRVFSPGGESWATFLARACGALSRLVARHRDETVVAVCHAGVVEASFALAFGLGASGNRVDCAPLNTSLTHWRHRVTPTGEPEWTLVSFNDADHLGLGAVPASPPHDAVPLPGDGRAADD</sequence>
<evidence type="ECO:0000313" key="4">
    <source>
        <dbReference type="EMBL" id="SET36704.1"/>
    </source>
</evidence>
<name>A0A1I0DW35_9ACTN</name>
<evidence type="ECO:0000313" key="5">
    <source>
        <dbReference type="Proteomes" id="UP000198507"/>
    </source>
</evidence>
<dbReference type="PANTHER" id="PTHR48100">
    <property type="entry name" value="BROAD-SPECIFICITY PHOSPHATASE YOR283W-RELATED"/>
    <property type="match status" value="1"/>
</dbReference>
<dbReference type="PROSITE" id="PS00175">
    <property type="entry name" value="PG_MUTASE"/>
    <property type="match status" value="1"/>
</dbReference>
<dbReference type="InterPro" id="IPR013078">
    <property type="entry name" value="His_Pase_superF_clade-1"/>
</dbReference>
<evidence type="ECO:0000256" key="3">
    <source>
        <dbReference type="SAM" id="MobiDB-lite"/>
    </source>
</evidence>
<evidence type="ECO:0000256" key="2">
    <source>
        <dbReference type="PIRSR" id="PIRSR613078-2"/>
    </source>
</evidence>
<feature type="active site" description="Tele-phosphohistidine intermediate" evidence="1">
    <location>
        <position position="10"/>
    </location>
</feature>
<dbReference type="EMBL" id="FOIE01000004">
    <property type="protein sequence ID" value="SET36704.1"/>
    <property type="molecule type" value="Genomic_DNA"/>
</dbReference>
<dbReference type="SMART" id="SM00855">
    <property type="entry name" value="PGAM"/>
    <property type="match status" value="1"/>
</dbReference>